<dbReference type="EMBL" id="CATNWA010018267">
    <property type="protein sequence ID" value="CAI9606373.1"/>
    <property type="molecule type" value="Genomic_DNA"/>
</dbReference>
<keyword evidence="2" id="KW-1185">Reference proteome</keyword>
<evidence type="ECO:0000313" key="2">
    <source>
        <dbReference type="Proteomes" id="UP001162483"/>
    </source>
</evidence>
<evidence type="ECO:0000313" key="1">
    <source>
        <dbReference type="EMBL" id="CAI9606373.1"/>
    </source>
</evidence>
<protein>
    <submittedName>
        <fullName evidence="1">Uncharacterized protein</fullName>
    </submittedName>
</protein>
<name>A0ABN9GAE2_9NEOB</name>
<proteinExistence type="predicted"/>
<accession>A0ABN9GAE2</accession>
<dbReference type="Proteomes" id="UP001162483">
    <property type="component" value="Unassembled WGS sequence"/>
</dbReference>
<reference evidence="1" key="1">
    <citation type="submission" date="2023-05" db="EMBL/GenBank/DDBJ databases">
        <authorList>
            <person name="Stuckert A."/>
        </authorList>
    </citation>
    <scope>NUCLEOTIDE SEQUENCE</scope>
</reference>
<gene>
    <name evidence="1" type="ORF">SPARVUS_LOCUS13753750</name>
</gene>
<organism evidence="1 2">
    <name type="scientific">Staurois parvus</name>
    <dbReference type="NCBI Taxonomy" id="386267"/>
    <lineage>
        <taxon>Eukaryota</taxon>
        <taxon>Metazoa</taxon>
        <taxon>Chordata</taxon>
        <taxon>Craniata</taxon>
        <taxon>Vertebrata</taxon>
        <taxon>Euteleostomi</taxon>
        <taxon>Amphibia</taxon>
        <taxon>Batrachia</taxon>
        <taxon>Anura</taxon>
        <taxon>Neobatrachia</taxon>
        <taxon>Ranoidea</taxon>
        <taxon>Ranidae</taxon>
        <taxon>Staurois</taxon>
    </lineage>
</organism>
<sequence>MFRCSMLSPYSFTPGSHIFDRAGPRFVWARERIHLNVLLCPVTRRKEVPALLLNMQPTLEPRFPVQLRFPVWAACH</sequence>
<comment type="caution">
    <text evidence="1">The sequence shown here is derived from an EMBL/GenBank/DDBJ whole genome shotgun (WGS) entry which is preliminary data.</text>
</comment>